<evidence type="ECO:0000313" key="14">
    <source>
        <dbReference type="Proteomes" id="UP000327013"/>
    </source>
</evidence>
<keyword evidence="7" id="KW-0067">ATP-binding</keyword>
<feature type="transmembrane region" description="Helical" evidence="11">
    <location>
        <begin position="405"/>
        <end position="429"/>
    </location>
</feature>
<dbReference type="InterPro" id="IPR024788">
    <property type="entry name" value="Malectin-like_Carb-bd_dom"/>
</dbReference>
<keyword evidence="3" id="KW-0808">Transferase</keyword>
<keyword evidence="2" id="KW-0418">Kinase</keyword>
<comment type="subcellular location">
    <subcellularLocation>
        <location evidence="1">Membrane</location>
        <topology evidence="1">Single-pass type I membrane protein</topology>
    </subcellularLocation>
</comment>
<dbReference type="FunFam" id="2.60.120.430:FF:000001">
    <property type="entry name" value="Receptor-like protein kinase FERONIA"/>
    <property type="match status" value="1"/>
</dbReference>
<keyword evidence="10" id="KW-0325">Glycoprotein</keyword>
<accession>A0A660KYA0</accession>
<keyword evidence="4 11" id="KW-0812">Transmembrane</keyword>
<evidence type="ECO:0000256" key="11">
    <source>
        <dbReference type="SAM" id="Phobius"/>
    </source>
</evidence>
<dbReference type="Pfam" id="PF12819">
    <property type="entry name" value="Malectin_like"/>
    <property type="match status" value="1"/>
</dbReference>
<evidence type="ECO:0000256" key="9">
    <source>
        <dbReference type="ARBA" id="ARBA00023136"/>
    </source>
</evidence>
<gene>
    <name evidence="13" type="ORF">FH972_011425</name>
</gene>
<evidence type="ECO:0000313" key="13">
    <source>
        <dbReference type="EMBL" id="KAE8038966.1"/>
    </source>
</evidence>
<keyword evidence="6" id="KW-0547">Nucleotide-binding</keyword>
<keyword evidence="9 11" id="KW-0472">Membrane</keyword>
<evidence type="ECO:0000256" key="8">
    <source>
        <dbReference type="ARBA" id="ARBA00022989"/>
    </source>
</evidence>
<dbReference type="GO" id="GO:0004674">
    <property type="term" value="F:protein serine/threonine kinase activity"/>
    <property type="evidence" value="ECO:0007669"/>
    <property type="project" value="UniProtKB-KW"/>
</dbReference>
<evidence type="ECO:0000256" key="2">
    <source>
        <dbReference type="ARBA" id="ARBA00022527"/>
    </source>
</evidence>
<evidence type="ECO:0000256" key="3">
    <source>
        <dbReference type="ARBA" id="ARBA00022679"/>
    </source>
</evidence>
<evidence type="ECO:0000256" key="1">
    <source>
        <dbReference type="ARBA" id="ARBA00004479"/>
    </source>
</evidence>
<proteinExistence type="predicted"/>
<dbReference type="Gene3D" id="2.60.120.430">
    <property type="entry name" value="Galactose-binding lectin"/>
    <property type="match status" value="2"/>
</dbReference>
<dbReference type="GO" id="GO:0004714">
    <property type="term" value="F:transmembrane receptor protein tyrosine kinase activity"/>
    <property type="evidence" value="ECO:0007669"/>
    <property type="project" value="InterPro"/>
</dbReference>
<dbReference type="PANTHER" id="PTHR34590:SF10">
    <property type="entry name" value="RECEPTOR-LIKE PROTEIN KINASE HERK 1"/>
    <property type="match status" value="1"/>
</dbReference>
<evidence type="ECO:0000256" key="4">
    <source>
        <dbReference type="ARBA" id="ARBA00022692"/>
    </source>
</evidence>
<keyword evidence="8 11" id="KW-1133">Transmembrane helix</keyword>
<dbReference type="AlphaFoldDB" id="A0A660KYA0"/>
<evidence type="ECO:0000259" key="12">
    <source>
        <dbReference type="Pfam" id="PF12819"/>
    </source>
</evidence>
<keyword evidence="5" id="KW-0732">Signal</keyword>
<dbReference type="PANTHER" id="PTHR34590">
    <property type="entry name" value="OS03G0124300 PROTEIN-RELATED"/>
    <property type="match status" value="1"/>
</dbReference>
<protein>
    <recommendedName>
        <fullName evidence="12">Malectin-like domain-containing protein</fullName>
    </recommendedName>
</protein>
<keyword evidence="14" id="KW-1185">Reference proteome</keyword>
<reference evidence="13 14" key="1">
    <citation type="submission" date="2019-06" db="EMBL/GenBank/DDBJ databases">
        <title>A chromosomal-level reference genome of Carpinus fangiana (Coryloideae, Betulaceae).</title>
        <authorList>
            <person name="Yang X."/>
            <person name="Wang Z."/>
            <person name="Zhang L."/>
            <person name="Hao G."/>
            <person name="Liu J."/>
            <person name="Yang Y."/>
        </authorList>
    </citation>
    <scope>NUCLEOTIDE SEQUENCE [LARGE SCALE GENOMIC DNA]</scope>
    <source>
        <strain evidence="13">Cfa_2016G</strain>
        <tissue evidence="13">Leaf</tissue>
    </source>
</reference>
<dbReference type="InterPro" id="IPR045272">
    <property type="entry name" value="ANXUR1/2-like"/>
</dbReference>
<dbReference type="Proteomes" id="UP000327013">
    <property type="component" value="Chromosome 4"/>
</dbReference>
<evidence type="ECO:0000256" key="5">
    <source>
        <dbReference type="ARBA" id="ARBA00022729"/>
    </source>
</evidence>
<dbReference type="FunFam" id="2.60.120.430:FF:000005">
    <property type="entry name" value="Putative receptor-like protein kinase"/>
    <property type="match status" value="1"/>
</dbReference>
<evidence type="ECO:0000256" key="7">
    <source>
        <dbReference type="ARBA" id="ARBA00022840"/>
    </source>
</evidence>
<dbReference type="OrthoDB" id="640180at2759"/>
<organism evidence="13 14">
    <name type="scientific">Carpinus fangiana</name>
    <dbReference type="NCBI Taxonomy" id="176857"/>
    <lineage>
        <taxon>Eukaryota</taxon>
        <taxon>Viridiplantae</taxon>
        <taxon>Streptophyta</taxon>
        <taxon>Embryophyta</taxon>
        <taxon>Tracheophyta</taxon>
        <taxon>Spermatophyta</taxon>
        <taxon>Magnoliopsida</taxon>
        <taxon>eudicotyledons</taxon>
        <taxon>Gunneridae</taxon>
        <taxon>Pentapetalae</taxon>
        <taxon>rosids</taxon>
        <taxon>fabids</taxon>
        <taxon>Fagales</taxon>
        <taxon>Betulaceae</taxon>
        <taxon>Carpinus</taxon>
    </lineage>
</organism>
<keyword evidence="2" id="KW-0723">Serine/threonine-protein kinase</keyword>
<dbReference type="GO" id="GO:0005524">
    <property type="term" value="F:ATP binding"/>
    <property type="evidence" value="ECO:0007669"/>
    <property type="project" value="UniProtKB-KW"/>
</dbReference>
<dbReference type="EMBL" id="CM017324">
    <property type="protein sequence ID" value="KAE8038966.1"/>
    <property type="molecule type" value="Genomic_DNA"/>
</dbReference>
<name>A0A660KYA0_9ROSI</name>
<evidence type="ECO:0000256" key="10">
    <source>
        <dbReference type="ARBA" id="ARBA00023180"/>
    </source>
</evidence>
<evidence type="ECO:0000256" key="6">
    <source>
        <dbReference type="ARBA" id="ARBA00022741"/>
    </source>
</evidence>
<feature type="domain" description="Malectin-like" evidence="12">
    <location>
        <begin position="23"/>
        <end position="379"/>
    </location>
</feature>
<dbReference type="GO" id="GO:0016020">
    <property type="term" value="C:membrane"/>
    <property type="evidence" value="ECO:0007669"/>
    <property type="project" value="UniProtKB-SubCell"/>
</dbReference>
<sequence length="521" mass="56420">MPIISHEYVLLQGRFNPVDNYLIDCGSSTNTSVGNRVFIADNLASNLLSTPQDVLANTTLKSITSSEDSLLYQTARVFTGSSKYTFQIRQSGRHWIRLYFYPFVYNSYDMSAAKFAVSAQNYVLLSDFSVKNASVKEFSLNVTSNNLVITFTPSGSSTAFLNAIEVVSVPDGLITDDANGVPSSANLPDLLPLALQTVWRVNMGGPTVTVDNDTLWRTWIPDTNFLLNGNSALNYSNLPAVKYVKGVATEDAAPKTVYGTARVLNNLSDPSSDPNSNFNISWEFNVDPGFQYLVRFHFCDIVSKALNELYFNVYIDSWIVSKDLDPSTYTVNTLAAAFYMDFVTVSTVSNKLRVSVGPSTSSLGGVLPNAILNGLEIMKMNNSQGSLSSADTVNISSGSSSKKNVGVIVGVSIGAFVAAMLAGILCLLCRKRRRLALQRHSKTWTPLSTNGGNSLSMGKAVIDGDPENSTIMIGELSPQVNNFGDSNTSVTTLPFEASSMNDLSGVSMSRVFSQLVKSEGR</sequence>